<dbReference type="GO" id="GO:0003677">
    <property type="term" value="F:DNA binding"/>
    <property type="evidence" value="ECO:0007669"/>
    <property type="project" value="InterPro"/>
</dbReference>
<reference evidence="3" key="1">
    <citation type="submission" date="2019-12" db="EMBL/GenBank/DDBJ databases">
        <title>Microbes associate with the intestines of laboratory mice.</title>
        <authorList>
            <person name="Navarre W."/>
            <person name="Wong E."/>
        </authorList>
    </citation>
    <scope>NUCLEOTIDE SEQUENCE</scope>
    <source>
        <strain evidence="3">NM79_F5</strain>
    </source>
</reference>
<keyword evidence="1" id="KW-0378">Hydrolase</keyword>
<dbReference type="Proteomes" id="UP000656077">
    <property type="component" value="Unassembled WGS sequence"/>
</dbReference>
<evidence type="ECO:0000313" key="4">
    <source>
        <dbReference type="Proteomes" id="UP000656077"/>
    </source>
</evidence>
<name>A0A964RRV7_9CLOT</name>
<evidence type="ECO:0000259" key="2">
    <source>
        <dbReference type="SMART" id="SM00479"/>
    </source>
</evidence>
<dbReference type="InterPro" id="IPR006054">
    <property type="entry name" value="DnaQ"/>
</dbReference>
<evidence type="ECO:0000313" key="3">
    <source>
        <dbReference type="EMBL" id="MVX66478.1"/>
    </source>
</evidence>
<dbReference type="InterPro" id="IPR013520">
    <property type="entry name" value="Ribonucl_H"/>
</dbReference>
<dbReference type="CDD" id="cd06127">
    <property type="entry name" value="DEDDh"/>
    <property type="match status" value="1"/>
</dbReference>
<keyword evidence="1" id="KW-0540">Nuclease</keyword>
<keyword evidence="1" id="KW-0269">Exonuclease</keyword>
<dbReference type="RefSeq" id="WP_160361027.1">
    <property type="nucleotide sequence ID" value="NZ_WSRQ01000058.1"/>
</dbReference>
<sequence length="313" mass="36037">MANKYLTLYPQGDDLIVVLKILAEAYLSEYEIEKALEVCGMLHAQEYEYIHSYYCDCLYKLNRLDEAVTFLEDRLAMVKTKYGQEPDERQLKVINSIINHLEKYKKYVEEGKKYIPATEKGRQKLGIKIDTINTINLKYDFESLPDTDTFVVFDFETTGFSAKWHEITEIGAVKIVKGKIVDRFSTLVKPRRKISEEITEITGITNEMVADAPNINSVISEFKEFIDGFDLVGHNLSFDMKFLDINLAKVGKSISCKKYDTLKLVQKYFKGMRSYKLADLSIILNIEHTNAHRALSDAETTAELYMKCFNASK</sequence>
<evidence type="ECO:0000256" key="1">
    <source>
        <dbReference type="ARBA" id="ARBA00022839"/>
    </source>
</evidence>
<dbReference type="GO" id="GO:0045004">
    <property type="term" value="P:DNA replication proofreading"/>
    <property type="evidence" value="ECO:0007669"/>
    <property type="project" value="TreeGrafter"/>
</dbReference>
<dbReference type="Gene3D" id="3.30.420.10">
    <property type="entry name" value="Ribonuclease H-like superfamily/Ribonuclease H"/>
    <property type="match status" value="1"/>
</dbReference>
<dbReference type="InterPro" id="IPR012337">
    <property type="entry name" value="RNaseH-like_sf"/>
</dbReference>
<feature type="domain" description="Exonuclease" evidence="2">
    <location>
        <begin position="149"/>
        <end position="312"/>
    </location>
</feature>
<gene>
    <name evidence="3" type="ORF">GKZ28_22645</name>
</gene>
<dbReference type="Pfam" id="PF00929">
    <property type="entry name" value="RNase_T"/>
    <property type="match status" value="1"/>
</dbReference>
<dbReference type="FunFam" id="3.30.420.10:FF:000045">
    <property type="entry name" value="3'-5' exonuclease DinG"/>
    <property type="match status" value="1"/>
</dbReference>
<dbReference type="NCBIfam" id="TIGR00573">
    <property type="entry name" value="dnaq"/>
    <property type="match status" value="1"/>
</dbReference>
<dbReference type="InterPro" id="IPR011990">
    <property type="entry name" value="TPR-like_helical_dom_sf"/>
</dbReference>
<dbReference type="SMART" id="SM00479">
    <property type="entry name" value="EXOIII"/>
    <property type="match status" value="1"/>
</dbReference>
<dbReference type="GO" id="GO:0003887">
    <property type="term" value="F:DNA-directed DNA polymerase activity"/>
    <property type="evidence" value="ECO:0007669"/>
    <property type="project" value="InterPro"/>
</dbReference>
<dbReference type="AlphaFoldDB" id="A0A964RRV7"/>
<dbReference type="GO" id="GO:0008408">
    <property type="term" value="F:3'-5' exonuclease activity"/>
    <property type="evidence" value="ECO:0007669"/>
    <property type="project" value="TreeGrafter"/>
</dbReference>
<dbReference type="PANTHER" id="PTHR30231:SF41">
    <property type="entry name" value="DNA POLYMERASE III SUBUNIT EPSILON"/>
    <property type="match status" value="1"/>
</dbReference>
<comment type="caution">
    <text evidence="3">The sequence shown here is derived from an EMBL/GenBank/DDBJ whole genome shotgun (WGS) entry which is preliminary data.</text>
</comment>
<dbReference type="InterPro" id="IPR036397">
    <property type="entry name" value="RNaseH_sf"/>
</dbReference>
<organism evidence="3 4">
    <name type="scientific">Clostridium chromiireducens</name>
    <dbReference type="NCBI Taxonomy" id="225345"/>
    <lineage>
        <taxon>Bacteria</taxon>
        <taxon>Bacillati</taxon>
        <taxon>Bacillota</taxon>
        <taxon>Clostridia</taxon>
        <taxon>Eubacteriales</taxon>
        <taxon>Clostridiaceae</taxon>
        <taxon>Clostridium</taxon>
    </lineage>
</organism>
<dbReference type="SUPFAM" id="SSF48452">
    <property type="entry name" value="TPR-like"/>
    <property type="match status" value="1"/>
</dbReference>
<proteinExistence type="predicted"/>
<protein>
    <recommendedName>
        <fullName evidence="2">Exonuclease domain-containing protein</fullName>
    </recommendedName>
</protein>
<dbReference type="PANTHER" id="PTHR30231">
    <property type="entry name" value="DNA POLYMERASE III SUBUNIT EPSILON"/>
    <property type="match status" value="1"/>
</dbReference>
<dbReference type="GO" id="GO:0005829">
    <property type="term" value="C:cytosol"/>
    <property type="evidence" value="ECO:0007669"/>
    <property type="project" value="TreeGrafter"/>
</dbReference>
<accession>A0A964RRV7</accession>
<dbReference type="EMBL" id="WSRQ01000058">
    <property type="protein sequence ID" value="MVX66478.1"/>
    <property type="molecule type" value="Genomic_DNA"/>
</dbReference>
<dbReference type="SUPFAM" id="SSF53098">
    <property type="entry name" value="Ribonuclease H-like"/>
    <property type="match status" value="1"/>
</dbReference>